<reference evidence="3" key="3">
    <citation type="submission" date="2017-01" db="EMBL/GenBank/DDBJ databases">
        <authorList>
            <person name="Poblete-Castro I."/>
        </authorList>
    </citation>
    <scope>NUCLEOTIDE SEQUENCE [LARGE SCALE GENOMIC DNA]</scope>
    <source>
        <strain evidence="3">DSM 18361 / CCUG 53116 / MT1</strain>
    </source>
</reference>
<name>A0A1H0UMB6_PSERE</name>
<proteinExistence type="predicted"/>
<reference evidence="2 4" key="1">
    <citation type="submission" date="2016-10" db="EMBL/GenBank/DDBJ databases">
        <authorList>
            <person name="de Groot N.N."/>
        </authorList>
    </citation>
    <scope>NUCLEOTIDE SEQUENCE [LARGE SCALE GENOMIC DNA]</scope>
    <source>
        <strain evidence="2 4">BS3776</strain>
    </source>
</reference>
<keyword evidence="3" id="KW-1185">Reference proteome</keyword>
<dbReference type="EMBL" id="MSTQ01000001">
    <property type="protein sequence ID" value="OLU05837.1"/>
    <property type="molecule type" value="Genomic_DNA"/>
</dbReference>
<dbReference type="Proteomes" id="UP000198549">
    <property type="component" value="Chromosome I"/>
</dbReference>
<organism evidence="2 4">
    <name type="scientific">Pseudomonas reinekei</name>
    <dbReference type="NCBI Taxonomy" id="395598"/>
    <lineage>
        <taxon>Bacteria</taxon>
        <taxon>Pseudomonadati</taxon>
        <taxon>Pseudomonadota</taxon>
        <taxon>Gammaproteobacteria</taxon>
        <taxon>Pseudomonadales</taxon>
        <taxon>Pseudomonadaceae</taxon>
        <taxon>Pseudomonas</taxon>
    </lineage>
</organism>
<reference evidence="1" key="2">
    <citation type="submission" date="2017-01" db="EMBL/GenBank/DDBJ databases">
        <authorList>
            <person name="Mah S.A."/>
            <person name="Swanson W.J."/>
            <person name="Moy G.W."/>
            <person name="Vacquier V.D."/>
        </authorList>
    </citation>
    <scope>NUCLEOTIDE SEQUENCE [LARGE SCALE GENOMIC DNA]</scope>
    <source>
        <strain evidence="1">MT1</strain>
    </source>
</reference>
<gene>
    <name evidence="1" type="ORF">BVK86_00305</name>
    <name evidence="2" type="ORF">SAMN04490202_5503</name>
</gene>
<dbReference type="EMBL" id="LT629709">
    <property type="protein sequence ID" value="SDP67210.1"/>
    <property type="molecule type" value="Genomic_DNA"/>
</dbReference>
<evidence type="ECO:0000313" key="1">
    <source>
        <dbReference type="EMBL" id="OLU05837.1"/>
    </source>
</evidence>
<accession>A0A1H0UMB6</accession>
<evidence type="ECO:0000313" key="2">
    <source>
        <dbReference type="EMBL" id="SDP67210.1"/>
    </source>
</evidence>
<dbReference type="AlphaFoldDB" id="A0A1H0UMB6"/>
<protein>
    <submittedName>
        <fullName evidence="2">Uncharacterized protein</fullName>
    </submittedName>
</protein>
<evidence type="ECO:0000313" key="3">
    <source>
        <dbReference type="Proteomes" id="UP000186756"/>
    </source>
</evidence>
<evidence type="ECO:0000313" key="4">
    <source>
        <dbReference type="Proteomes" id="UP000198549"/>
    </source>
</evidence>
<sequence length="80" mass="8962">MIHELIKNGRGDAGLQLAWADMDKVARTMIDQLEKLEQLHDASKIKSSTEATQFYLNAKRTTLLLALRLTLSLACPSARH</sequence>
<dbReference type="Proteomes" id="UP000186756">
    <property type="component" value="Unassembled WGS sequence"/>
</dbReference>